<keyword evidence="4" id="KW-1185">Reference proteome</keyword>
<dbReference type="InterPro" id="IPR055411">
    <property type="entry name" value="LRR_FXL15/At3g58940/PEG3-like"/>
</dbReference>
<evidence type="ECO:0000256" key="1">
    <source>
        <dbReference type="SAM" id="MobiDB-lite"/>
    </source>
</evidence>
<accession>A0A833VG62</accession>
<dbReference type="EMBL" id="SWLB01000021">
    <property type="protein sequence ID" value="KAF3324960.1"/>
    <property type="molecule type" value="Genomic_DNA"/>
</dbReference>
<evidence type="ECO:0000313" key="4">
    <source>
        <dbReference type="Proteomes" id="UP000623129"/>
    </source>
</evidence>
<dbReference type="InterPro" id="IPR001810">
    <property type="entry name" value="F-box_dom"/>
</dbReference>
<name>A0A833VG62_9POAL</name>
<dbReference type="InterPro" id="IPR032675">
    <property type="entry name" value="LRR_dom_sf"/>
</dbReference>
<proteinExistence type="predicted"/>
<feature type="region of interest" description="Disordered" evidence="1">
    <location>
        <begin position="431"/>
        <end position="497"/>
    </location>
</feature>
<dbReference type="InterPro" id="IPR053781">
    <property type="entry name" value="F-box_AtFBL13-like"/>
</dbReference>
<dbReference type="Pfam" id="PF00646">
    <property type="entry name" value="F-box"/>
    <property type="match status" value="1"/>
</dbReference>
<dbReference type="SMART" id="SM00256">
    <property type="entry name" value="FBOX"/>
    <property type="match status" value="1"/>
</dbReference>
<dbReference type="Pfam" id="PF24758">
    <property type="entry name" value="LRR_At5g56370"/>
    <property type="match status" value="1"/>
</dbReference>
<reference evidence="3" key="1">
    <citation type="submission" date="2020-01" db="EMBL/GenBank/DDBJ databases">
        <title>Genome sequence of Kobresia littledalei, the first chromosome-level genome in the family Cyperaceae.</title>
        <authorList>
            <person name="Qu G."/>
        </authorList>
    </citation>
    <scope>NUCLEOTIDE SEQUENCE</scope>
    <source>
        <strain evidence="3">C.B.Clarke</strain>
        <tissue evidence="3">Leaf</tissue>
    </source>
</reference>
<dbReference type="SUPFAM" id="SSF81383">
    <property type="entry name" value="F-box domain"/>
    <property type="match status" value="1"/>
</dbReference>
<dbReference type="PANTHER" id="PTHR34223">
    <property type="entry name" value="OS11G0201299 PROTEIN"/>
    <property type="match status" value="1"/>
</dbReference>
<gene>
    <name evidence="3" type="ORF">FCM35_KLT11117</name>
</gene>
<dbReference type="PROSITE" id="PS50181">
    <property type="entry name" value="FBOX"/>
    <property type="match status" value="1"/>
</dbReference>
<dbReference type="OrthoDB" id="604469at2759"/>
<feature type="compositionally biased region" description="Acidic residues" evidence="1">
    <location>
        <begin position="485"/>
        <end position="497"/>
    </location>
</feature>
<dbReference type="Gene3D" id="3.80.10.10">
    <property type="entry name" value="Ribonuclease Inhibitor"/>
    <property type="match status" value="1"/>
</dbReference>
<dbReference type="PANTHER" id="PTHR34223:SF51">
    <property type="entry name" value="OS06G0556300 PROTEIN"/>
    <property type="match status" value="1"/>
</dbReference>
<dbReference type="CDD" id="cd22160">
    <property type="entry name" value="F-box_AtFBL13-like"/>
    <property type="match status" value="1"/>
</dbReference>
<evidence type="ECO:0000259" key="2">
    <source>
        <dbReference type="PROSITE" id="PS50181"/>
    </source>
</evidence>
<dbReference type="InterPro" id="IPR036047">
    <property type="entry name" value="F-box-like_dom_sf"/>
</dbReference>
<dbReference type="Gene3D" id="1.20.1280.50">
    <property type="match status" value="1"/>
</dbReference>
<comment type="caution">
    <text evidence="3">The sequence shown here is derived from an EMBL/GenBank/DDBJ whole genome shotgun (WGS) entry which is preliminary data.</text>
</comment>
<sequence length="497" mass="56462">MTGIDRISALPDSLLEHILSYLPTKKSVRTSALSKQWKNVWASVPVLEFDFADFLSEDIFIPTEYGNIINEHSECHENFVRLIDAALASRQGQRIDRFTLVWKSQVKEYHHHGHPVRRWISLVLQQSPQVLSIYVRPSYAKVEVPDMAFTCSSLEEMKLQVDQEDRAEVLQPKLVNLPSLKRLNLGYFTIKADFMSKLLLGCPKLEELELFCCGLNLSQISCSNLKSLVLDGCCNFEEIWVSIPSLQYLKVTIMSSQTAGFVFENMSSLVKASVCFFTDDEFETNFYNSEAKILNGLSRVTNLDVFLHELEAVGMLKQALKNCPYFENLKAVHFENYDGYLIGYLLSCMDMIDRLVRHSPILGNLTFYCYRDLSEIFELLEKLKELVCEHGNCQLVESQQGHIYESLDEVENLLFRYTQRFAKMKLELATVEAEEEDDDGGGGDDDDGGGAGDGVVGGEAWWEEGEGGLAEEEEEEGDVEQRGEEMEEQEGNQEDGE</sequence>
<evidence type="ECO:0000313" key="3">
    <source>
        <dbReference type="EMBL" id="KAF3324960.1"/>
    </source>
</evidence>
<protein>
    <submittedName>
        <fullName evidence="3">F-box/LRR-repeat protein</fullName>
    </submittedName>
</protein>
<feature type="compositionally biased region" description="Acidic residues" evidence="1">
    <location>
        <begin position="432"/>
        <end position="448"/>
    </location>
</feature>
<dbReference type="AlphaFoldDB" id="A0A833VG62"/>
<dbReference type="Proteomes" id="UP000623129">
    <property type="component" value="Unassembled WGS sequence"/>
</dbReference>
<dbReference type="SUPFAM" id="SSF52047">
    <property type="entry name" value="RNI-like"/>
    <property type="match status" value="1"/>
</dbReference>
<feature type="domain" description="F-box" evidence="2">
    <location>
        <begin position="4"/>
        <end position="54"/>
    </location>
</feature>
<dbReference type="InterPro" id="IPR053197">
    <property type="entry name" value="F-box_SCFL_complex_component"/>
</dbReference>
<feature type="compositionally biased region" description="Acidic residues" evidence="1">
    <location>
        <begin position="461"/>
        <end position="478"/>
    </location>
</feature>
<organism evidence="3 4">
    <name type="scientific">Carex littledalei</name>
    <dbReference type="NCBI Taxonomy" id="544730"/>
    <lineage>
        <taxon>Eukaryota</taxon>
        <taxon>Viridiplantae</taxon>
        <taxon>Streptophyta</taxon>
        <taxon>Embryophyta</taxon>
        <taxon>Tracheophyta</taxon>
        <taxon>Spermatophyta</taxon>
        <taxon>Magnoliopsida</taxon>
        <taxon>Liliopsida</taxon>
        <taxon>Poales</taxon>
        <taxon>Cyperaceae</taxon>
        <taxon>Cyperoideae</taxon>
        <taxon>Cariceae</taxon>
        <taxon>Carex</taxon>
        <taxon>Carex subgen. Euthyceras</taxon>
    </lineage>
</organism>